<dbReference type="EC" id="2.4.1.-" evidence="9"/>
<feature type="compositionally biased region" description="Low complexity" evidence="10">
    <location>
        <begin position="474"/>
        <end position="484"/>
    </location>
</feature>
<accession>A0A0A2VK68</accession>
<comment type="subcellular location">
    <subcellularLocation>
        <location evidence="1 9">Cell membrane</location>
        <topology evidence="1 9">Lipid-anchor</topology>
        <topology evidence="1 9">GPI-anchor</topology>
    </subcellularLocation>
</comment>
<dbReference type="HOGENOM" id="CLU_021855_2_1_1"/>
<dbReference type="STRING" id="1245745.A0A0A2VK68"/>
<feature type="domain" description="X8" evidence="11">
    <location>
        <begin position="382"/>
        <end position="470"/>
    </location>
</feature>
<dbReference type="Pfam" id="PF07983">
    <property type="entry name" value="X8"/>
    <property type="match status" value="1"/>
</dbReference>
<keyword evidence="3 9" id="KW-0336">GPI-anchor</keyword>
<keyword evidence="9 12" id="KW-0808">Transferase</keyword>
<dbReference type="Gene3D" id="1.20.58.1040">
    <property type="match status" value="1"/>
</dbReference>
<dbReference type="eggNOG" id="ENOG502QPST">
    <property type="taxonomic scope" value="Eukaryota"/>
</dbReference>
<evidence type="ECO:0000313" key="12">
    <source>
        <dbReference type="EMBL" id="KGQ08261.1"/>
    </source>
</evidence>
<comment type="caution">
    <text evidence="12">The sequence shown here is derived from an EMBL/GenBank/DDBJ whole genome shotgun (WGS) entry which is preliminary data.</text>
</comment>
<protein>
    <recommendedName>
        <fullName evidence="9">1,3-beta-glucanosyltransferase</fullName>
        <ecNumber evidence="9">2.4.1.-</ecNumber>
    </recommendedName>
</protein>
<dbReference type="GO" id="GO:0031505">
    <property type="term" value="P:fungal-type cell wall organization"/>
    <property type="evidence" value="ECO:0007669"/>
    <property type="project" value="TreeGrafter"/>
</dbReference>
<comment type="function">
    <text evidence="9">Splits internally a 1,3-beta-glucan molecule and transfers the newly generated reducing end (the donor) to the non-reducing end of another 1,3-beta-glucan molecule (the acceptor) forming a 1,3-beta linkage, resulting in the elongation of 1,3-beta-glucan chains in the cell wall.</text>
</comment>
<reference evidence="12 13" key="1">
    <citation type="submission" date="2012-10" db="EMBL/GenBank/DDBJ databases">
        <title>Genome sequencing and analysis of entomopathogenic fungi Beauveria bassiana D1-5.</title>
        <authorList>
            <person name="Li Q."/>
            <person name="Wang L."/>
            <person name="Zhang Z."/>
            <person name="Wang Q."/>
            <person name="Ren J."/>
            <person name="Wang M."/>
            <person name="Xu W."/>
            <person name="Wang J."/>
            <person name="Lu Y."/>
            <person name="Du Q."/>
            <person name="Sun Z."/>
        </authorList>
    </citation>
    <scope>NUCLEOTIDE SEQUENCE [LARGE SCALE GENOMIC DNA]</scope>
    <source>
        <strain evidence="12 13">D1-5</strain>
    </source>
</reference>
<dbReference type="InterPro" id="IPR017853">
    <property type="entry name" value="GH"/>
</dbReference>
<evidence type="ECO:0000256" key="9">
    <source>
        <dbReference type="RuleBase" id="RU361209"/>
    </source>
</evidence>
<dbReference type="FunFam" id="3.20.20.80:FF:000038">
    <property type="entry name" value="1,3-beta-glucanosyltransferase"/>
    <property type="match status" value="1"/>
</dbReference>
<sequence length="517" mass="54532">MVSAKTLIASLAAVGALAADVPSLQIKGSKFFYPNGTQFIIRGVAYQQDSSAGGSDTPKSNATFIDSLVSKSNCERDIPNLVSLNTNLIRTYGVDPNGNHDDCMQMLADAGIYVIADLGNPTISINRADPQWNVGLFTFFQSVVDTMAKYPNVVGFFVGNEVTNSNTTTGASAYVKAAVRDMKQYVKDKNYHTGIGYAADDSSDLRNTIAEYMNCGDASDSVDFYGYNVYEWCGDSTFETSGYNRILDFFQSYSVPAFFAEYGCNKPGGAAKREWQETGALYAKNMTDVLSGGIVYEYFEEENDYGLVKASDSDSTVTKLDDFDTLEKAMKAVDPQGVSMSSYNPSNKAASCPSVNSSWEAEGSTLPPTPNQAACECAANASTCVPAANLDKSAYGAIFNYTCADASVCSGINGDPSTGKYGVYSMCSDEQKLAIVLGVYHTKHADASDSCSFGGNATTQKGSGKTDCSKLAPSSGSNSSNSSSKENAGATVGAPGYGVVVSLASLVALVASAMVSL</sequence>
<evidence type="ECO:0000256" key="8">
    <source>
        <dbReference type="ARBA" id="ARBA00023288"/>
    </source>
</evidence>
<dbReference type="InterPro" id="IPR004886">
    <property type="entry name" value="Glucanosyltransferase"/>
</dbReference>
<dbReference type="Gene3D" id="3.20.20.80">
    <property type="entry name" value="Glycosidases"/>
    <property type="match status" value="1"/>
</dbReference>
<dbReference type="PANTHER" id="PTHR31468">
    <property type="entry name" value="1,3-BETA-GLUCANOSYLTRANSFERASE GAS1"/>
    <property type="match status" value="1"/>
</dbReference>
<keyword evidence="8 9" id="KW-0449">Lipoprotein</keyword>
<name>A0A0A2VK68_BEABA</name>
<feature type="chain" id="PRO_5005109081" description="1,3-beta-glucanosyltransferase" evidence="9">
    <location>
        <begin position="19"/>
        <end position="517"/>
    </location>
</feature>
<dbReference type="SMART" id="SM00768">
    <property type="entry name" value="X8"/>
    <property type="match status" value="1"/>
</dbReference>
<evidence type="ECO:0000259" key="11">
    <source>
        <dbReference type="SMART" id="SM00768"/>
    </source>
</evidence>
<feature type="signal peptide" evidence="9">
    <location>
        <begin position="1"/>
        <end position="18"/>
    </location>
</feature>
<dbReference type="EMBL" id="ANFO01000597">
    <property type="protein sequence ID" value="KGQ08261.1"/>
    <property type="molecule type" value="Genomic_DNA"/>
</dbReference>
<dbReference type="GO" id="GO:0071970">
    <property type="term" value="P:fungal-type cell wall (1-&gt;3)-beta-D-glucan biosynthetic process"/>
    <property type="evidence" value="ECO:0007669"/>
    <property type="project" value="TreeGrafter"/>
</dbReference>
<dbReference type="GO" id="GO:0098552">
    <property type="term" value="C:side of membrane"/>
    <property type="evidence" value="ECO:0007669"/>
    <property type="project" value="UniProtKB-KW"/>
</dbReference>
<keyword evidence="4 9" id="KW-0732">Signal</keyword>
<dbReference type="SUPFAM" id="SSF51445">
    <property type="entry name" value="(Trans)glycosidases"/>
    <property type="match status" value="1"/>
</dbReference>
<evidence type="ECO:0000313" key="13">
    <source>
        <dbReference type="Proteomes" id="UP000030106"/>
    </source>
</evidence>
<keyword evidence="6" id="KW-1015">Disulfide bond</keyword>
<evidence type="ECO:0000256" key="7">
    <source>
        <dbReference type="ARBA" id="ARBA00023180"/>
    </source>
</evidence>
<dbReference type="GO" id="GO:0005886">
    <property type="term" value="C:plasma membrane"/>
    <property type="evidence" value="ECO:0007669"/>
    <property type="project" value="UniProtKB-SubCell"/>
</dbReference>
<evidence type="ECO:0000256" key="4">
    <source>
        <dbReference type="ARBA" id="ARBA00022729"/>
    </source>
</evidence>
<dbReference type="AlphaFoldDB" id="A0A0A2VK68"/>
<dbReference type="OrthoDB" id="421038at2759"/>
<comment type="similarity">
    <text evidence="2 9">Belongs to the glycosyl hydrolase 72 family.</text>
</comment>
<evidence type="ECO:0000256" key="2">
    <source>
        <dbReference type="ARBA" id="ARBA00007528"/>
    </source>
</evidence>
<evidence type="ECO:0000256" key="6">
    <source>
        <dbReference type="ARBA" id="ARBA00023157"/>
    </source>
</evidence>
<dbReference type="Proteomes" id="UP000030106">
    <property type="component" value="Unassembled WGS sequence"/>
</dbReference>
<proteinExistence type="inferred from homology"/>
<dbReference type="InterPro" id="IPR012946">
    <property type="entry name" value="X8"/>
</dbReference>
<gene>
    <name evidence="12" type="ORF">BBAD15_g6421</name>
</gene>
<evidence type="ECO:0000256" key="3">
    <source>
        <dbReference type="ARBA" id="ARBA00022622"/>
    </source>
</evidence>
<evidence type="ECO:0000256" key="5">
    <source>
        <dbReference type="ARBA" id="ARBA00023136"/>
    </source>
</evidence>
<evidence type="ECO:0000256" key="1">
    <source>
        <dbReference type="ARBA" id="ARBA00004609"/>
    </source>
</evidence>
<organism evidence="12 13">
    <name type="scientific">Beauveria bassiana D1-5</name>
    <dbReference type="NCBI Taxonomy" id="1245745"/>
    <lineage>
        <taxon>Eukaryota</taxon>
        <taxon>Fungi</taxon>
        <taxon>Dikarya</taxon>
        <taxon>Ascomycota</taxon>
        <taxon>Pezizomycotina</taxon>
        <taxon>Sordariomycetes</taxon>
        <taxon>Hypocreomycetidae</taxon>
        <taxon>Hypocreales</taxon>
        <taxon>Cordycipitaceae</taxon>
        <taxon>Beauveria</taxon>
    </lineage>
</organism>
<dbReference type="Pfam" id="PF03198">
    <property type="entry name" value="Glyco_hydro_72"/>
    <property type="match status" value="1"/>
</dbReference>
<dbReference type="PANTHER" id="PTHR31468:SF2">
    <property type="entry name" value="1,3-BETA-GLUCANOSYLTRANSFERASE GAS1"/>
    <property type="match status" value="1"/>
</dbReference>
<keyword evidence="7" id="KW-0325">Glycoprotein</keyword>
<feature type="region of interest" description="Disordered" evidence="10">
    <location>
        <begin position="459"/>
        <end position="487"/>
    </location>
</feature>
<evidence type="ECO:0000256" key="10">
    <source>
        <dbReference type="SAM" id="MobiDB-lite"/>
    </source>
</evidence>
<keyword evidence="5 9" id="KW-0472">Membrane</keyword>
<dbReference type="GO" id="GO:0042124">
    <property type="term" value="F:1,3-beta-glucanosyltransferase activity"/>
    <property type="evidence" value="ECO:0007669"/>
    <property type="project" value="TreeGrafter"/>
</dbReference>